<accession>A0A9N9Q829</accession>
<protein>
    <submittedName>
        <fullName evidence="1">Uncharacterized protein</fullName>
    </submittedName>
</protein>
<dbReference type="AlphaFoldDB" id="A0A9N9Q829"/>
<evidence type="ECO:0000313" key="2">
    <source>
        <dbReference type="Proteomes" id="UP000701801"/>
    </source>
</evidence>
<organism evidence="1 2">
    <name type="scientific">Hymenoscyphus albidus</name>
    <dbReference type="NCBI Taxonomy" id="595503"/>
    <lineage>
        <taxon>Eukaryota</taxon>
        <taxon>Fungi</taxon>
        <taxon>Dikarya</taxon>
        <taxon>Ascomycota</taxon>
        <taxon>Pezizomycotina</taxon>
        <taxon>Leotiomycetes</taxon>
        <taxon>Helotiales</taxon>
        <taxon>Helotiaceae</taxon>
        <taxon>Hymenoscyphus</taxon>
    </lineage>
</organism>
<sequence length="102" mass="11637">MPEDTSSSYRGIDMNLSPKFMAPCQGYSIMATDGISNKEPSVYGQSHPATSDEGMEIAEEFQNDSTETWQVKSQIFWNQASYEDLRLKRSQALSLQLKHIYY</sequence>
<reference evidence="1" key="1">
    <citation type="submission" date="2021-07" db="EMBL/GenBank/DDBJ databases">
        <authorList>
            <person name="Durling M."/>
        </authorList>
    </citation>
    <scope>NUCLEOTIDE SEQUENCE</scope>
</reference>
<proteinExistence type="predicted"/>
<comment type="caution">
    <text evidence="1">The sequence shown here is derived from an EMBL/GenBank/DDBJ whole genome shotgun (WGS) entry which is preliminary data.</text>
</comment>
<keyword evidence="2" id="KW-1185">Reference proteome</keyword>
<dbReference type="EMBL" id="CAJVRM010000268">
    <property type="protein sequence ID" value="CAG8978599.1"/>
    <property type="molecule type" value="Genomic_DNA"/>
</dbReference>
<name>A0A9N9Q829_9HELO</name>
<dbReference type="Proteomes" id="UP000701801">
    <property type="component" value="Unassembled WGS sequence"/>
</dbReference>
<gene>
    <name evidence="1" type="ORF">HYALB_00010960</name>
</gene>
<evidence type="ECO:0000313" key="1">
    <source>
        <dbReference type="EMBL" id="CAG8978599.1"/>
    </source>
</evidence>